<sequence length="103" mass="11472">MLNRQSQPGFDSPTNLFMSQPTLPSLSSSHVGFAAGTASSSDESSKDEELRSLRVEVARCHALEAELMQLLGTKRVDRIVHDIRNLLQERIFLLAACRDSEEK</sequence>
<dbReference type="AlphaFoldDB" id="A0A7M2WZU1"/>
<reference evidence="2 3" key="1">
    <citation type="submission" date="2020-10" db="EMBL/GenBank/DDBJ databases">
        <title>Wide distribution of Phycisphaera-like planctomycetes from WD2101 soil group in peatlands and genome analysis of the first cultivated representative.</title>
        <authorList>
            <person name="Dedysh S.N."/>
            <person name="Beletsky A.V."/>
            <person name="Ivanova A."/>
            <person name="Kulichevskaya I.S."/>
            <person name="Suzina N.E."/>
            <person name="Philippov D.A."/>
            <person name="Rakitin A.L."/>
            <person name="Mardanov A.V."/>
            <person name="Ravin N.V."/>
        </authorList>
    </citation>
    <scope>NUCLEOTIDE SEQUENCE [LARGE SCALE GENOMIC DNA]</scope>
    <source>
        <strain evidence="2 3">M1803</strain>
    </source>
</reference>
<protein>
    <submittedName>
        <fullName evidence="2">Uncharacterized protein</fullName>
    </submittedName>
</protein>
<feature type="compositionally biased region" description="Polar residues" evidence="1">
    <location>
        <begin position="1"/>
        <end position="30"/>
    </location>
</feature>
<organism evidence="2 3">
    <name type="scientific">Humisphaera borealis</name>
    <dbReference type="NCBI Taxonomy" id="2807512"/>
    <lineage>
        <taxon>Bacteria</taxon>
        <taxon>Pseudomonadati</taxon>
        <taxon>Planctomycetota</taxon>
        <taxon>Phycisphaerae</taxon>
        <taxon>Tepidisphaerales</taxon>
        <taxon>Tepidisphaeraceae</taxon>
        <taxon>Humisphaera</taxon>
    </lineage>
</organism>
<evidence type="ECO:0000256" key="1">
    <source>
        <dbReference type="SAM" id="MobiDB-lite"/>
    </source>
</evidence>
<name>A0A7M2WZU1_9BACT</name>
<feature type="region of interest" description="Disordered" evidence="1">
    <location>
        <begin position="1"/>
        <end position="48"/>
    </location>
</feature>
<dbReference type="EMBL" id="CP063458">
    <property type="protein sequence ID" value="QOV91027.1"/>
    <property type="molecule type" value="Genomic_DNA"/>
</dbReference>
<evidence type="ECO:0000313" key="3">
    <source>
        <dbReference type="Proteomes" id="UP000593765"/>
    </source>
</evidence>
<dbReference type="KEGG" id="hbs:IPV69_06610"/>
<accession>A0A7M2WZU1</accession>
<keyword evidence="3" id="KW-1185">Reference proteome</keyword>
<proteinExistence type="predicted"/>
<evidence type="ECO:0000313" key="2">
    <source>
        <dbReference type="EMBL" id="QOV91027.1"/>
    </source>
</evidence>
<dbReference type="RefSeq" id="WP_206294135.1">
    <property type="nucleotide sequence ID" value="NZ_CP063458.1"/>
</dbReference>
<dbReference type="Proteomes" id="UP000593765">
    <property type="component" value="Chromosome"/>
</dbReference>
<gene>
    <name evidence="2" type="ORF">IPV69_06610</name>
</gene>